<evidence type="ECO:0000256" key="3">
    <source>
        <dbReference type="ARBA" id="ARBA00022692"/>
    </source>
</evidence>
<feature type="transmembrane region" description="Helical" evidence="6">
    <location>
        <begin position="36"/>
        <end position="56"/>
    </location>
</feature>
<evidence type="ECO:0000256" key="5">
    <source>
        <dbReference type="ARBA" id="ARBA00023136"/>
    </source>
</evidence>
<comment type="similarity">
    <text evidence="2">Belongs to the plant tobamovirus multiplication TOM1 protein family.</text>
</comment>
<proteinExistence type="inferred from homology"/>
<keyword evidence="3 6" id="KW-0812">Transmembrane</keyword>
<keyword evidence="5 6" id="KW-0472">Membrane</keyword>
<comment type="caution">
    <text evidence="8">The sequence shown here is derived from an EMBL/GenBank/DDBJ whole genome shotgun (WGS) entry which is preliminary data.</text>
</comment>
<dbReference type="AlphaFoldDB" id="A0AAV7ZW36"/>
<dbReference type="InterPro" id="IPR040226">
    <property type="entry name" value="THH1/TOM1/TOM3"/>
</dbReference>
<evidence type="ECO:0000313" key="9">
    <source>
        <dbReference type="Proteomes" id="UP001146793"/>
    </source>
</evidence>
<reference evidence="8" key="1">
    <citation type="submission" date="2022-08" db="EMBL/GenBank/DDBJ databases">
        <title>Novel sulphate-reducing endosymbionts in the free-living metamonad Anaeramoeba.</title>
        <authorList>
            <person name="Jerlstrom-Hultqvist J."/>
            <person name="Cepicka I."/>
            <person name="Gallot-Lavallee L."/>
            <person name="Salas-Leiva D."/>
            <person name="Curtis B.A."/>
            <person name="Zahonova K."/>
            <person name="Pipaliya S."/>
            <person name="Dacks J."/>
            <person name="Roger A.J."/>
        </authorList>
    </citation>
    <scope>NUCLEOTIDE SEQUENCE</scope>
    <source>
        <strain evidence="8">Busselton2</strain>
    </source>
</reference>
<evidence type="ECO:0000256" key="2">
    <source>
        <dbReference type="ARBA" id="ARBA00006779"/>
    </source>
</evidence>
<feature type="transmembrane region" description="Helical" evidence="6">
    <location>
        <begin position="111"/>
        <end position="132"/>
    </location>
</feature>
<evidence type="ECO:0000256" key="1">
    <source>
        <dbReference type="ARBA" id="ARBA00004127"/>
    </source>
</evidence>
<protein>
    <recommendedName>
        <fullName evidence="7">THH1/TOM1/TOM3 domain-containing protein</fullName>
    </recommendedName>
</protein>
<sequence>MKWDLLFGIIILGLIFLWTIYQLLKSIKYRKEKSFTSIQFLFHVLTLFYCIARIFWLSLQQRKNNWVVFQFSINRFAILSFFTSFTLLVFFWAQIYHNLLSKMSSLKTVHVVLNSLLYIYTIICIILFGTGVEKDTDNNPFYDVNVLIIAGVSVCTSLAFFVYGFLLMRKYGESVFHSNKKRHLLKIFSITILYSACFLLRFIMFLYRPITGKYFPYTYYIFFFYYVPEIPPIIVQLWTMKIKTGLKKNNKQINAKLIEEESFTSSSST</sequence>
<feature type="transmembrane region" description="Helical" evidence="6">
    <location>
        <begin position="187"/>
        <end position="207"/>
    </location>
</feature>
<feature type="transmembrane region" description="Helical" evidence="6">
    <location>
        <begin position="144"/>
        <end position="166"/>
    </location>
</feature>
<evidence type="ECO:0000259" key="7">
    <source>
        <dbReference type="Pfam" id="PF06454"/>
    </source>
</evidence>
<evidence type="ECO:0000256" key="4">
    <source>
        <dbReference type="ARBA" id="ARBA00022989"/>
    </source>
</evidence>
<evidence type="ECO:0000256" key="6">
    <source>
        <dbReference type="SAM" id="Phobius"/>
    </source>
</evidence>
<keyword evidence="4 6" id="KW-1133">Transmembrane helix</keyword>
<organism evidence="8 9">
    <name type="scientific">Anaeramoeba flamelloides</name>
    <dbReference type="NCBI Taxonomy" id="1746091"/>
    <lineage>
        <taxon>Eukaryota</taxon>
        <taxon>Metamonada</taxon>
        <taxon>Anaeramoebidae</taxon>
        <taxon>Anaeramoeba</taxon>
    </lineage>
</organism>
<feature type="transmembrane region" description="Helical" evidence="6">
    <location>
        <begin position="6"/>
        <end position="24"/>
    </location>
</feature>
<feature type="transmembrane region" description="Helical" evidence="6">
    <location>
        <begin position="76"/>
        <end position="99"/>
    </location>
</feature>
<dbReference type="PANTHER" id="PTHR31142">
    <property type="entry name" value="TOBAMOVIRUS MULTIPLICATION PROTEIN 1-LIKE ISOFORM X1"/>
    <property type="match status" value="1"/>
</dbReference>
<gene>
    <name evidence="8" type="ORF">M0812_10678</name>
</gene>
<accession>A0AAV7ZW36</accession>
<dbReference type="PANTHER" id="PTHR31142:SF3">
    <property type="entry name" value="THH1_TOM1_TOM3 DOMAIN-CONTAINING PROTEIN"/>
    <property type="match status" value="1"/>
</dbReference>
<dbReference type="InterPro" id="IPR009457">
    <property type="entry name" value="THH1/TOM1/TOM3_dom"/>
</dbReference>
<name>A0AAV7ZW36_9EUKA</name>
<feature type="transmembrane region" description="Helical" evidence="6">
    <location>
        <begin position="219"/>
        <end position="238"/>
    </location>
</feature>
<feature type="domain" description="THH1/TOM1/TOM3" evidence="7">
    <location>
        <begin position="11"/>
        <end position="240"/>
    </location>
</feature>
<dbReference type="GO" id="GO:0012505">
    <property type="term" value="C:endomembrane system"/>
    <property type="evidence" value="ECO:0007669"/>
    <property type="project" value="UniProtKB-SubCell"/>
</dbReference>
<evidence type="ECO:0000313" key="8">
    <source>
        <dbReference type="EMBL" id="KAJ3444817.1"/>
    </source>
</evidence>
<dbReference type="Pfam" id="PF06454">
    <property type="entry name" value="THH1_TOM1-3_dom"/>
    <property type="match status" value="1"/>
</dbReference>
<dbReference type="EMBL" id="JANTQA010000023">
    <property type="protein sequence ID" value="KAJ3444817.1"/>
    <property type="molecule type" value="Genomic_DNA"/>
</dbReference>
<comment type="subcellular location">
    <subcellularLocation>
        <location evidence="1">Endomembrane system</location>
        <topology evidence="1">Multi-pass membrane protein</topology>
    </subcellularLocation>
</comment>
<dbReference type="Proteomes" id="UP001146793">
    <property type="component" value="Unassembled WGS sequence"/>
</dbReference>